<feature type="binding site" evidence="3">
    <location>
        <position position="97"/>
    </location>
    <ligand>
        <name>Zn(2+)</name>
        <dbReference type="ChEBI" id="CHEBI:29105"/>
        <label>1</label>
    </ligand>
</feature>
<reference evidence="6" key="1">
    <citation type="submission" date="2022-11" db="UniProtKB">
        <authorList>
            <consortium name="WormBaseParasite"/>
        </authorList>
    </citation>
    <scope>IDENTIFICATION</scope>
</reference>
<dbReference type="PANTHER" id="PTHR11347">
    <property type="entry name" value="CYCLIC NUCLEOTIDE PHOSPHODIESTERASE"/>
    <property type="match status" value="1"/>
</dbReference>
<dbReference type="GO" id="GO:0046872">
    <property type="term" value="F:metal ion binding"/>
    <property type="evidence" value="ECO:0007669"/>
    <property type="project" value="UniProtKB-KW"/>
</dbReference>
<dbReference type="InterPro" id="IPR023088">
    <property type="entry name" value="PDEase"/>
</dbReference>
<protein>
    <submittedName>
        <fullName evidence="6">PDEase domain-containing protein</fullName>
    </submittedName>
</protein>
<dbReference type="PROSITE" id="PS51845">
    <property type="entry name" value="PDEASE_I_2"/>
    <property type="match status" value="1"/>
</dbReference>
<accession>A0A915KRJ2</accession>
<dbReference type="InterPro" id="IPR036971">
    <property type="entry name" value="PDEase_catalytic_dom_sf"/>
</dbReference>
<dbReference type="Pfam" id="PF00233">
    <property type="entry name" value="PDEase_I"/>
    <property type="match status" value="1"/>
</dbReference>
<evidence type="ECO:0000256" key="2">
    <source>
        <dbReference type="ARBA" id="ARBA00022801"/>
    </source>
</evidence>
<evidence type="ECO:0000256" key="3">
    <source>
        <dbReference type="PIRSR" id="PIRSR623088-3"/>
    </source>
</evidence>
<dbReference type="GO" id="GO:0007165">
    <property type="term" value="P:signal transduction"/>
    <property type="evidence" value="ECO:0007669"/>
    <property type="project" value="InterPro"/>
</dbReference>
<evidence type="ECO:0000313" key="6">
    <source>
        <dbReference type="WBParaSite" id="nRc.2.0.1.t41094-RA"/>
    </source>
</evidence>
<dbReference type="WBParaSite" id="nRc.2.0.1.t41094-RA">
    <property type="protein sequence ID" value="nRc.2.0.1.t41094-RA"/>
    <property type="gene ID" value="nRc.2.0.1.g41094"/>
</dbReference>
<proteinExistence type="predicted"/>
<dbReference type="InterPro" id="IPR002073">
    <property type="entry name" value="PDEase_catalytic_dom"/>
</dbReference>
<keyword evidence="2" id="KW-0378">Hydrolase</keyword>
<dbReference type="Proteomes" id="UP000887565">
    <property type="component" value="Unplaced"/>
</dbReference>
<evidence type="ECO:0000256" key="1">
    <source>
        <dbReference type="ARBA" id="ARBA00022723"/>
    </source>
</evidence>
<evidence type="ECO:0000259" key="4">
    <source>
        <dbReference type="PROSITE" id="PS51845"/>
    </source>
</evidence>
<keyword evidence="5" id="KW-1185">Reference proteome</keyword>
<dbReference type="PRINTS" id="PR00387">
    <property type="entry name" value="PDIESTERASE1"/>
</dbReference>
<keyword evidence="1 3" id="KW-0479">Metal-binding</keyword>
<dbReference type="OMA" id="RICEEFW"/>
<dbReference type="Gene3D" id="1.10.1300.10">
    <property type="entry name" value="3'5'-cyclic nucleotide phosphodiesterase, catalytic domain"/>
    <property type="match status" value="1"/>
</dbReference>
<sequence length="148" mass="17221">MYNDESVLEHHHLAIAFKILQLPNCNFVSKFTKKQFTTFRRAVIDMVLATDMAKHMTLLAYLKTIAETTKVTCDGLLHFDNFKDKIELLKCMIHLADLSNPTKPIGLYRQWTERICEEFWLQGDQERKMGLEISPLCDRKTTSVPKSQ</sequence>
<dbReference type="SUPFAM" id="SSF109604">
    <property type="entry name" value="HD-domain/PDEase-like"/>
    <property type="match status" value="1"/>
</dbReference>
<dbReference type="GO" id="GO:0004114">
    <property type="term" value="F:3',5'-cyclic-nucleotide phosphodiesterase activity"/>
    <property type="evidence" value="ECO:0007669"/>
    <property type="project" value="InterPro"/>
</dbReference>
<name>A0A915KRJ2_ROMCU</name>
<dbReference type="AlphaFoldDB" id="A0A915KRJ2"/>
<evidence type="ECO:0000313" key="5">
    <source>
        <dbReference type="Proteomes" id="UP000887565"/>
    </source>
</evidence>
<feature type="domain" description="PDEase" evidence="4">
    <location>
        <begin position="1"/>
        <end position="148"/>
    </location>
</feature>
<organism evidence="5 6">
    <name type="scientific">Romanomermis culicivorax</name>
    <name type="common">Nematode worm</name>
    <dbReference type="NCBI Taxonomy" id="13658"/>
    <lineage>
        <taxon>Eukaryota</taxon>
        <taxon>Metazoa</taxon>
        <taxon>Ecdysozoa</taxon>
        <taxon>Nematoda</taxon>
        <taxon>Enoplea</taxon>
        <taxon>Dorylaimia</taxon>
        <taxon>Mermithida</taxon>
        <taxon>Mermithoidea</taxon>
        <taxon>Mermithidae</taxon>
        <taxon>Romanomermis</taxon>
    </lineage>
</organism>